<keyword evidence="1" id="KW-0472">Membrane</keyword>
<evidence type="ECO:0000256" key="1">
    <source>
        <dbReference type="SAM" id="Phobius"/>
    </source>
</evidence>
<feature type="transmembrane region" description="Helical" evidence="1">
    <location>
        <begin position="6"/>
        <end position="24"/>
    </location>
</feature>
<feature type="transmembrane region" description="Helical" evidence="1">
    <location>
        <begin position="73"/>
        <end position="92"/>
    </location>
</feature>
<feature type="transmembrane region" description="Helical" evidence="1">
    <location>
        <begin position="130"/>
        <end position="148"/>
    </location>
</feature>
<evidence type="ECO:0000313" key="2">
    <source>
        <dbReference type="EMBL" id="QHT93559.1"/>
    </source>
</evidence>
<accession>A0A6C0IL67</accession>
<keyword evidence="1" id="KW-0812">Transmembrane</keyword>
<organism evidence="2">
    <name type="scientific">viral metagenome</name>
    <dbReference type="NCBI Taxonomy" id="1070528"/>
    <lineage>
        <taxon>unclassified sequences</taxon>
        <taxon>metagenomes</taxon>
        <taxon>organismal metagenomes</taxon>
    </lineage>
</organism>
<proteinExistence type="predicted"/>
<feature type="transmembrane region" description="Helical" evidence="1">
    <location>
        <begin position="104"/>
        <end position="124"/>
    </location>
</feature>
<dbReference type="AlphaFoldDB" id="A0A6C0IL67"/>
<keyword evidence="1" id="KW-1133">Transmembrane helix</keyword>
<sequence>MLWLTYAIASIFLMGAFNVFLQATKDTIPKEFHYTHIYLCCILVLAGILGGISLICYQVLYPNALSELCNDCFTPYYMIVTIPAMLLFTSLITNTLALAQGGGIAVSIINLNMFFTIFVGTLLFGDKINYRIILAMIVAVVAITIGTYESYRINN</sequence>
<protein>
    <recommendedName>
        <fullName evidence="3">EamA domain-containing protein</fullName>
    </recommendedName>
</protein>
<dbReference type="EMBL" id="MN740208">
    <property type="protein sequence ID" value="QHT93559.1"/>
    <property type="molecule type" value="Genomic_DNA"/>
</dbReference>
<evidence type="ECO:0008006" key="3">
    <source>
        <dbReference type="Google" id="ProtNLM"/>
    </source>
</evidence>
<reference evidence="2" key="1">
    <citation type="journal article" date="2020" name="Nature">
        <title>Giant virus diversity and host interactions through global metagenomics.</title>
        <authorList>
            <person name="Schulz F."/>
            <person name="Roux S."/>
            <person name="Paez-Espino D."/>
            <person name="Jungbluth S."/>
            <person name="Walsh D.A."/>
            <person name="Denef V.J."/>
            <person name="McMahon K.D."/>
            <person name="Konstantinidis K.T."/>
            <person name="Eloe-Fadrosh E.A."/>
            <person name="Kyrpides N.C."/>
            <person name="Woyke T."/>
        </authorList>
    </citation>
    <scope>NUCLEOTIDE SEQUENCE</scope>
    <source>
        <strain evidence="2">GVMAG-M-3300024252-29</strain>
    </source>
</reference>
<feature type="transmembrane region" description="Helical" evidence="1">
    <location>
        <begin position="36"/>
        <end position="61"/>
    </location>
</feature>
<name>A0A6C0IL67_9ZZZZ</name>